<dbReference type="AlphaFoldDB" id="A0A388SW07"/>
<accession>A0A388SW07</accession>
<dbReference type="EMBL" id="BGZL01000005">
    <property type="protein sequence ID" value="GBQ00833.1"/>
    <property type="molecule type" value="Genomic_DNA"/>
</dbReference>
<proteinExistence type="predicted"/>
<feature type="region of interest" description="Disordered" evidence="1">
    <location>
        <begin position="1"/>
        <end position="42"/>
    </location>
</feature>
<reference evidence="2 3" key="1">
    <citation type="submission" date="2018-07" db="EMBL/GenBank/DDBJ databases">
        <title>Whole Genome Shotgun Sequence of Streptomyces spongiicola strain 531S.</title>
        <authorList>
            <person name="Dohra H."/>
            <person name="Kodani S."/>
        </authorList>
    </citation>
    <scope>NUCLEOTIDE SEQUENCE [LARGE SCALE GENOMIC DNA]</scope>
    <source>
        <strain evidence="2 3">531S</strain>
    </source>
</reference>
<organism evidence="2 3">
    <name type="scientific">Streptomyces spongiicola</name>
    <dbReference type="NCBI Taxonomy" id="1690221"/>
    <lineage>
        <taxon>Bacteria</taxon>
        <taxon>Bacillati</taxon>
        <taxon>Actinomycetota</taxon>
        <taxon>Actinomycetes</taxon>
        <taxon>Kitasatosporales</taxon>
        <taxon>Streptomycetaceae</taxon>
        <taxon>Streptomyces</taxon>
    </lineage>
</organism>
<name>A0A388SW07_9ACTN</name>
<evidence type="ECO:0000313" key="3">
    <source>
        <dbReference type="Proteomes" id="UP000265354"/>
    </source>
</evidence>
<gene>
    <name evidence="2" type="ORF">SSP531S_22550</name>
</gene>
<evidence type="ECO:0000313" key="2">
    <source>
        <dbReference type="EMBL" id="GBQ00833.1"/>
    </source>
</evidence>
<evidence type="ECO:0000256" key="1">
    <source>
        <dbReference type="SAM" id="MobiDB-lite"/>
    </source>
</evidence>
<feature type="compositionally biased region" description="Basic residues" evidence="1">
    <location>
        <begin position="24"/>
        <end position="34"/>
    </location>
</feature>
<protein>
    <submittedName>
        <fullName evidence="2">Uncharacterized protein</fullName>
    </submittedName>
</protein>
<sequence>MRAVKPMLGTLLGSRASKQDRPRPSARRVRRRGQRANVTGQASVASGLAGDVCAGTYRSRSSLSAMGRARVARPMRDGLKHTLDAADDGPAIDRLERAIKRGYSRQSYCRVVCWQSGGD</sequence>
<comment type="caution">
    <text evidence="2">The sequence shown here is derived from an EMBL/GenBank/DDBJ whole genome shotgun (WGS) entry which is preliminary data.</text>
</comment>
<dbReference type="Proteomes" id="UP000265354">
    <property type="component" value="Unassembled WGS sequence"/>
</dbReference>